<gene>
    <name evidence="2" type="ORF">HPB52_010396</name>
</gene>
<proteinExistence type="predicted"/>
<sequence>METLKLKRKAERSHLTRLLNDIEAALAHESVTEVQLCIFNERLNQLHTDLRATYSDIVPLLSTTEAGTEFERVVDYNDRAKATSTKLKHRLRQFQESQNHALPTTPTDPYNARTSLPSSF</sequence>
<protein>
    <submittedName>
        <fullName evidence="2">Uncharacterized protein</fullName>
    </submittedName>
</protein>
<dbReference type="VEuPathDB" id="VectorBase:RSAN_049852"/>
<organism evidence="2 3">
    <name type="scientific">Rhipicephalus sanguineus</name>
    <name type="common">Brown dog tick</name>
    <name type="synonym">Ixodes sanguineus</name>
    <dbReference type="NCBI Taxonomy" id="34632"/>
    <lineage>
        <taxon>Eukaryota</taxon>
        <taxon>Metazoa</taxon>
        <taxon>Ecdysozoa</taxon>
        <taxon>Arthropoda</taxon>
        <taxon>Chelicerata</taxon>
        <taxon>Arachnida</taxon>
        <taxon>Acari</taxon>
        <taxon>Parasitiformes</taxon>
        <taxon>Ixodida</taxon>
        <taxon>Ixodoidea</taxon>
        <taxon>Ixodidae</taxon>
        <taxon>Rhipicephalinae</taxon>
        <taxon>Rhipicephalus</taxon>
        <taxon>Rhipicephalus</taxon>
    </lineage>
</organism>
<evidence type="ECO:0000256" key="1">
    <source>
        <dbReference type="SAM" id="MobiDB-lite"/>
    </source>
</evidence>
<feature type="region of interest" description="Disordered" evidence="1">
    <location>
        <begin position="94"/>
        <end position="120"/>
    </location>
</feature>
<accession>A0A9D4Q9J6</accession>
<comment type="caution">
    <text evidence="2">The sequence shown here is derived from an EMBL/GenBank/DDBJ whole genome shotgun (WGS) entry which is preliminary data.</text>
</comment>
<dbReference type="Proteomes" id="UP000821837">
    <property type="component" value="Chromosome 11"/>
</dbReference>
<evidence type="ECO:0000313" key="2">
    <source>
        <dbReference type="EMBL" id="KAH7972261.1"/>
    </source>
</evidence>
<keyword evidence="3" id="KW-1185">Reference proteome</keyword>
<dbReference type="AlphaFoldDB" id="A0A9D4Q9J6"/>
<evidence type="ECO:0000313" key="3">
    <source>
        <dbReference type="Proteomes" id="UP000821837"/>
    </source>
</evidence>
<reference evidence="2" key="1">
    <citation type="journal article" date="2020" name="Cell">
        <title>Large-Scale Comparative Analyses of Tick Genomes Elucidate Their Genetic Diversity and Vector Capacities.</title>
        <authorList>
            <consortium name="Tick Genome and Microbiome Consortium (TIGMIC)"/>
            <person name="Jia N."/>
            <person name="Wang J."/>
            <person name="Shi W."/>
            <person name="Du L."/>
            <person name="Sun Y."/>
            <person name="Zhan W."/>
            <person name="Jiang J.F."/>
            <person name="Wang Q."/>
            <person name="Zhang B."/>
            <person name="Ji P."/>
            <person name="Bell-Sakyi L."/>
            <person name="Cui X.M."/>
            <person name="Yuan T.T."/>
            <person name="Jiang B.G."/>
            <person name="Yang W.F."/>
            <person name="Lam T.T."/>
            <person name="Chang Q.C."/>
            <person name="Ding S.J."/>
            <person name="Wang X.J."/>
            <person name="Zhu J.G."/>
            <person name="Ruan X.D."/>
            <person name="Zhao L."/>
            <person name="Wei J.T."/>
            <person name="Ye R.Z."/>
            <person name="Que T.C."/>
            <person name="Du C.H."/>
            <person name="Zhou Y.H."/>
            <person name="Cheng J.X."/>
            <person name="Dai P.F."/>
            <person name="Guo W.B."/>
            <person name="Han X.H."/>
            <person name="Huang E.J."/>
            <person name="Li L.F."/>
            <person name="Wei W."/>
            <person name="Gao Y.C."/>
            <person name="Liu J.Z."/>
            <person name="Shao H.Z."/>
            <person name="Wang X."/>
            <person name="Wang C.C."/>
            <person name="Yang T.C."/>
            <person name="Huo Q.B."/>
            <person name="Li W."/>
            <person name="Chen H.Y."/>
            <person name="Chen S.E."/>
            <person name="Zhou L.G."/>
            <person name="Ni X.B."/>
            <person name="Tian J.H."/>
            <person name="Sheng Y."/>
            <person name="Liu T."/>
            <person name="Pan Y.S."/>
            <person name="Xia L.Y."/>
            <person name="Li J."/>
            <person name="Zhao F."/>
            <person name="Cao W.C."/>
        </authorList>
    </citation>
    <scope>NUCLEOTIDE SEQUENCE</scope>
    <source>
        <strain evidence="2">Rsan-2018</strain>
    </source>
</reference>
<dbReference type="EMBL" id="JABSTV010001247">
    <property type="protein sequence ID" value="KAH7972261.1"/>
    <property type="molecule type" value="Genomic_DNA"/>
</dbReference>
<name>A0A9D4Q9J6_RHISA</name>
<reference evidence="2" key="2">
    <citation type="submission" date="2021-09" db="EMBL/GenBank/DDBJ databases">
        <authorList>
            <person name="Jia N."/>
            <person name="Wang J."/>
            <person name="Shi W."/>
            <person name="Du L."/>
            <person name="Sun Y."/>
            <person name="Zhan W."/>
            <person name="Jiang J."/>
            <person name="Wang Q."/>
            <person name="Zhang B."/>
            <person name="Ji P."/>
            <person name="Sakyi L.B."/>
            <person name="Cui X."/>
            <person name="Yuan T."/>
            <person name="Jiang B."/>
            <person name="Yang W."/>
            <person name="Lam T.T.-Y."/>
            <person name="Chang Q."/>
            <person name="Ding S."/>
            <person name="Wang X."/>
            <person name="Zhu J."/>
            <person name="Ruan X."/>
            <person name="Zhao L."/>
            <person name="Wei J."/>
            <person name="Que T."/>
            <person name="Du C."/>
            <person name="Cheng J."/>
            <person name="Dai P."/>
            <person name="Han X."/>
            <person name="Huang E."/>
            <person name="Gao Y."/>
            <person name="Liu J."/>
            <person name="Shao H."/>
            <person name="Ye R."/>
            <person name="Li L."/>
            <person name="Wei W."/>
            <person name="Wang X."/>
            <person name="Wang C."/>
            <person name="Huo Q."/>
            <person name="Li W."/>
            <person name="Guo W."/>
            <person name="Chen H."/>
            <person name="Chen S."/>
            <person name="Zhou L."/>
            <person name="Zhou L."/>
            <person name="Ni X."/>
            <person name="Tian J."/>
            <person name="Zhou Y."/>
            <person name="Sheng Y."/>
            <person name="Liu T."/>
            <person name="Pan Y."/>
            <person name="Xia L."/>
            <person name="Li J."/>
            <person name="Zhao F."/>
            <person name="Cao W."/>
        </authorList>
    </citation>
    <scope>NUCLEOTIDE SEQUENCE</scope>
    <source>
        <strain evidence="2">Rsan-2018</strain>
        <tissue evidence="2">Larvae</tissue>
    </source>
</reference>